<dbReference type="Proteomes" id="UP000807769">
    <property type="component" value="Unassembled WGS sequence"/>
</dbReference>
<gene>
    <name evidence="1" type="ORF">BJ212DRAFT_1477105</name>
</gene>
<evidence type="ECO:0000313" key="1">
    <source>
        <dbReference type="EMBL" id="KAG1822684.1"/>
    </source>
</evidence>
<name>A0A9P7EJQ5_9AGAM</name>
<keyword evidence="2" id="KW-1185">Reference proteome</keyword>
<proteinExistence type="predicted"/>
<protein>
    <submittedName>
        <fullName evidence="1">Uncharacterized protein</fullName>
    </submittedName>
</protein>
<dbReference type="GeneID" id="64633507"/>
<organism evidence="1 2">
    <name type="scientific">Suillus subaureus</name>
    <dbReference type="NCBI Taxonomy" id="48587"/>
    <lineage>
        <taxon>Eukaryota</taxon>
        <taxon>Fungi</taxon>
        <taxon>Dikarya</taxon>
        <taxon>Basidiomycota</taxon>
        <taxon>Agaricomycotina</taxon>
        <taxon>Agaricomycetes</taxon>
        <taxon>Agaricomycetidae</taxon>
        <taxon>Boletales</taxon>
        <taxon>Suillineae</taxon>
        <taxon>Suillaceae</taxon>
        <taxon>Suillus</taxon>
    </lineage>
</organism>
<evidence type="ECO:0000313" key="2">
    <source>
        <dbReference type="Proteomes" id="UP000807769"/>
    </source>
</evidence>
<accession>A0A9P7EJQ5</accession>
<dbReference type="EMBL" id="JABBWG010000005">
    <property type="protein sequence ID" value="KAG1822684.1"/>
    <property type="molecule type" value="Genomic_DNA"/>
</dbReference>
<sequence length="125" mass="13854">MPSDPETIIPSVGECGTRKLLKLTFQLDYNRGAVAPSLPVVLIFAQLKYNTNTINEIHIKRMSILGRDFAFNPRLVCSFDVNKPGAEGGRIKVGDSIYSAITAGEYTTQRLKATYHEKNVIATCY</sequence>
<dbReference type="AlphaFoldDB" id="A0A9P7EJQ5"/>
<dbReference type="RefSeq" id="XP_041197090.1">
    <property type="nucleotide sequence ID" value="XM_041339491.1"/>
</dbReference>
<reference evidence="1" key="1">
    <citation type="journal article" date="2020" name="New Phytol.">
        <title>Comparative genomics reveals dynamic genome evolution in host specialist ectomycorrhizal fungi.</title>
        <authorList>
            <person name="Lofgren L.A."/>
            <person name="Nguyen N.H."/>
            <person name="Vilgalys R."/>
            <person name="Ruytinx J."/>
            <person name="Liao H.L."/>
            <person name="Branco S."/>
            <person name="Kuo A."/>
            <person name="LaButti K."/>
            <person name="Lipzen A."/>
            <person name="Andreopoulos W."/>
            <person name="Pangilinan J."/>
            <person name="Riley R."/>
            <person name="Hundley H."/>
            <person name="Na H."/>
            <person name="Barry K."/>
            <person name="Grigoriev I.V."/>
            <person name="Stajich J.E."/>
            <person name="Kennedy P.G."/>
        </authorList>
    </citation>
    <scope>NUCLEOTIDE SEQUENCE</scope>
    <source>
        <strain evidence="1">MN1</strain>
    </source>
</reference>
<comment type="caution">
    <text evidence="1">The sequence shown here is derived from an EMBL/GenBank/DDBJ whole genome shotgun (WGS) entry which is preliminary data.</text>
</comment>
<dbReference type="OrthoDB" id="1045173at2759"/>